<feature type="domain" description="Glycosyl transferase family 1" evidence="1">
    <location>
        <begin position="211"/>
        <end position="349"/>
    </location>
</feature>
<dbReference type="Pfam" id="PF00534">
    <property type="entry name" value="Glycos_transf_1"/>
    <property type="match status" value="1"/>
</dbReference>
<dbReference type="PANTHER" id="PTHR45947:SF3">
    <property type="entry name" value="SULFOQUINOVOSYL TRANSFERASE SQD2"/>
    <property type="match status" value="1"/>
</dbReference>
<reference evidence="2 3" key="1">
    <citation type="submission" date="2021-02" db="EMBL/GenBank/DDBJ databases">
        <authorList>
            <person name="Jung H.S."/>
            <person name="Chun B.H."/>
            <person name="Jeon C.O."/>
        </authorList>
    </citation>
    <scope>NUCLEOTIDE SEQUENCE [LARGE SCALE GENOMIC DNA]</scope>
    <source>
        <strain evidence="2 3">LMG 25203</strain>
    </source>
</reference>
<dbReference type="PANTHER" id="PTHR45947">
    <property type="entry name" value="SULFOQUINOVOSYL TRANSFERASE SQD2"/>
    <property type="match status" value="1"/>
</dbReference>
<proteinExistence type="predicted"/>
<dbReference type="CDD" id="cd03801">
    <property type="entry name" value="GT4_PimA-like"/>
    <property type="match status" value="1"/>
</dbReference>
<dbReference type="SUPFAM" id="SSF53756">
    <property type="entry name" value="UDP-Glycosyltransferase/glycogen phosphorylase"/>
    <property type="match status" value="1"/>
</dbReference>
<gene>
    <name evidence="2" type="ORF">H9X54_011145</name>
</gene>
<sequence length="387" mass="44134">MNKKVLIFGPIGDFGGRDVEVNIIAKSLNGKYNISLLSSIYISDKSYALADLAVQNFTSFQIQAFNSSLLLRILAYVLKFKNKKNKKAYAFVKNKLSKKIFNFKKNNISILESKIKESDVVIACVQLSSNYLKELVEISNKHNKPCIVRTTGTVRDFDIKKTDFLKRVALFVHHSETNARNLNNQIELPYAIIDQCALNDNCLLELPINFNQKKKYGFLGRISREKGIIELIDFFCKNDDYEFIVAGNGVLKNDIEIKSKEKKNIKFLGQINQQELYKFFKEIDVLVIASHEESGPLVGLEAMAAGKIIISTKVGAMEDRLFSTENDFWIDINEKKSINLSIEIIEQLKQADLVKIAEINRQVYVKKYSFATIKSQYLALIDNIIVK</sequence>
<accession>A0ABS2CY04</accession>
<dbReference type="RefSeq" id="WP_187657089.1">
    <property type="nucleotide sequence ID" value="NZ_JACSOD020000491.1"/>
</dbReference>
<comment type="caution">
    <text evidence="2">The sequence shown here is derived from an EMBL/GenBank/DDBJ whole genome shotgun (WGS) entry which is preliminary data.</text>
</comment>
<dbReference type="InterPro" id="IPR001296">
    <property type="entry name" value="Glyco_trans_1"/>
</dbReference>
<evidence type="ECO:0000313" key="3">
    <source>
        <dbReference type="Proteomes" id="UP000759529"/>
    </source>
</evidence>
<dbReference type="Gene3D" id="3.40.50.2000">
    <property type="entry name" value="Glycogen Phosphorylase B"/>
    <property type="match status" value="2"/>
</dbReference>
<dbReference type="Proteomes" id="UP000759529">
    <property type="component" value="Unassembled WGS sequence"/>
</dbReference>
<dbReference type="EMBL" id="JACSOD020000491">
    <property type="protein sequence ID" value="MBM6499850.1"/>
    <property type="molecule type" value="Genomic_DNA"/>
</dbReference>
<organism evidence="2 3">
    <name type="scientific">Flavobacterium macrobrachii</name>
    <dbReference type="NCBI Taxonomy" id="591204"/>
    <lineage>
        <taxon>Bacteria</taxon>
        <taxon>Pseudomonadati</taxon>
        <taxon>Bacteroidota</taxon>
        <taxon>Flavobacteriia</taxon>
        <taxon>Flavobacteriales</taxon>
        <taxon>Flavobacteriaceae</taxon>
        <taxon>Flavobacterium</taxon>
    </lineage>
</organism>
<evidence type="ECO:0000313" key="2">
    <source>
        <dbReference type="EMBL" id="MBM6499850.1"/>
    </source>
</evidence>
<name>A0ABS2CY04_9FLAO</name>
<dbReference type="InterPro" id="IPR050194">
    <property type="entry name" value="Glycosyltransferase_grp1"/>
</dbReference>
<evidence type="ECO:0000259" key="1">
    <source>
        <dbReference type="Pfam" id="PF00534"/>
    </source>
</evidence>
<protein>
    <submittedName>
        <fullName evidence="2">Glycosyltransferase family 4 protein</fullName>
    </submittedName>
</protein>
<keyword evidence="3" id="KW-1185">Reference proteome</keyword>